<dbReference type="InterPro" id="IPR010994">
    <property type="entry name" value="RuvA_2-like"/>
</dbReference>
<feature type="signal peptide" evidence="1">
    <location>
        <begin position="1"/>
        <end position="22"/>
    </location>
</feature>
<dbReference type="GO" id="GO:0015628">
    <property type="term" value="P:protein secretion by the type II secretion system"/>
    <property type="evidence" value="ECO:0007669"/>
    <property type="project" value="TreeGrafter"/>
</dbReference>
<dbReference type="SUPFAM" id="SSF47781">
    <property type="entry name" value="RuvA domain 2-like"/>
    <property type="match status" value="1"/>
</dbReference>
<sequence length="102" mass="10831">MLKLLLLSVLSVVCLPLQTVYAATDVPASTAPLMSPVNNIVNINGATAEELATTLSGIGLKKAQALVNYRKEHGPFTQIEDVTAVKGIGMSLVERNRSRIAL</sequence>
<dbReference type="PANTHER" id="PTHR21180">
    <property type="entry name" value="ENDONUCLEASE/EXONUCLEASE/PHOSPHATASE FAMILY DOMAIN-CONTAINING PROTEIN 1"/>
    <property type="match status" value="1"/>
</dbReference>
<name>A0A1N6M7A1_9VIBR</name>
<dbReference type="GO" id="GO:0015627">
    <property type="term" value="C:type II protein secretion system complex"/>
    <property type="evidence" value="ECO:0007669"/>
    <property type="project" value="TreeGrafter"/>
</dbReference>
<dbReference type="Proteomes" id="UP000184774">
    <property type="component" value="Unassembled WGS sequence"/>
</dbReference>
<dbReference type="NCBIfam" id="TIGR00426">
    <property type="entry name" value="competence protein ComEA helix-hairpin-helix repeat region"/>
    <property type="match status" value="1"/>
</dbReference>
<gene>
    <name evidence="2" type="primary">comEA</name>
    <name evidence="2" type="ORF">VSP9026_03036</name>
</gene>
<accession>A0A1N6M7A1</accession>
<evidence type="ECO:0000313" key="2">
    <source>
        <dbReference type="EMBL" id="SIO95294.1"/>
    </source>
</evidence>
<dbReference type="InterPro" id="IPR051675">
    <property type="entry name" value="Endo/Exo/Phosphatase_dom_1"/>
</dbReference>
<evidence type="ECO:0000256" key="1">
    <source>
        <dbReference type="SAM" id="SignalP"/>
    </source>
</evidence>
<reference evidence="2 3" key="1">
    <citation type="submission" date="2016-12" db="EMBL/GenBank/DDBJ databases">
        <authorList>
            <person name="Song W.-J."/>
            <person name="Kurnit D.M."/>
        </authorList>
    </citation>
    <scope>NUCLEOTIDE SEQUENCE [LARGE SCALE GENOMIC DNA]</scope>
    <source>
        <strain evidence="2 3">CECT 9026</strain>
    </source>
</reference>
<keyword evidence="1" id="KW-0732">Signal</keyword>
<organism evidence="2 3">
    <name type="scientific">Vibrio spartinae</name>
    <dbReference type="NCBI Taxonomy" id="1918945"/>
    <lineage>
        <taxon>Bacteria</taxon>
        <taxon>Pseudomonadati</taxon>
        <taxon>Pseudomonadota</taxon>
        <taxon>Gammaproteobacteria</taxon>
        <taxon>Vibrionales</taxon>
        <taxon>Vibrionaceae</taxon>
        <taxon>Vibrio</taxon>
    </lineage>
</organism>
<dbReference type="Gene3D" id="1.10.150.280">
    <property type="entry name" value="AF1531-like domain"/>
    <property type="match status" value="1"/>
</dbReference>
<feature type="chain" id="PRO_5012410432" evidence="1">
    <location>
        <begin position="23"/>
        <end position="102"/>
    </location>
</feature>
<dbReference type="PANTHER" id="PTHR21180:SF32">
    <property type="entry name" value="ENDONUCLEASE_EXONUCLEASE_PHOSPHATASE FAMILY DOMAIN-CONTAINING PROTEIN 1"/>
    <property type="match status" value="1"/>
</dbReference>
<protein>
    <submittedName>
        <fullName evidence="2">ComE operon protein 1</fullName>
    </submittedName>
</protein>
<dbReference type="Pfam" id="PF12836">
    <property type="entry name" value="HHH_3"/>
    <property type="match status" value="1"/>
</dbReference>
<dbReference type="EMBL" id="FSSB01000018">
    <property type="protein sequence ID" value="SIO95294.1"/>
    <property type="molecule type" value="Genomic_DNA"/>
</dbReference>
<dbReference type="OrthoDB" id="7510573at2"/>
<dbReference type="AlphaFoldDB" id="A0A1N6M7A1"/>
<evidence type="ECO:0000313" key="3">
    <source>
        <dbReference type="Proteomes" id="UP000184774"/>
    </source>
</evidence>
<proteinExistence type="predicted"/>
<dbReference type="InterPro" id="IPR004509">
    <property type="entry name" value="Competence_ComEA_HhH"/>
</dbReference>